<accession>A0ABW3R066</accession>
<dbReference type="InterPro" id="IPR032724">
    <property type="entry name" value="SCP1.201-like"/>
</dbReference>
<protein>
    <submittedName>
        <fullName evidence="2">DddA-like double-stranded DNA deaminase toxin</fullName>
    </submittedName>
</protein>
<gene>
    <name evidence="2" type="ORF">ACFQ3T_25400</name>
</gene>
<comment type="caution">
    <text evidence="2">The sequence shown here is derived from an EMBL/GenBank/DDBJ whole genome shotgun (WGS) entry which is preliminary data.</text>
</comment>
<dbReference type="EMBL" id="JBHTLK010000162">
    <property type="protein sequence ID" value="MFD1150482.1"/>
    <property type="molecule type" value="Genomic_DNA"/>
</dbReference>
<sequence length="230" mass="23777">MTSIGDVVDVMRRAVGQLPFAALADALSLVEDVLALLRTALLGSEDDEASQVIARFEEVADGIEQLQQRLSVIQQAVTSAAGRLERHGTPPSVAPPALPPGSARPAASQPDSAAPTVGRIAGLLDALPERDDPGGKTSGFWVDQFGQVHGPITSGHGELRERAVAGLRRLGLAPARGTLTVADHVQVQVAVQVEEAGEADATLAVNNRPCDFGRSPAIASCRGFSGRGSA</sequence>
<name>A0ABW3R066_9PSEU</name>
<keyword evidence="3" id="KW-1185">Reference proteome</keyword>
<dbReference type="Proteomes" id="UP001597168">
    <property type="component" value="Unassembled WGS sequence"/>
</dbReference>
<reference evidence="3" key="1">
    <citation type="journal article" date="2019" name="Int. J. Syst. Evol. Microbiol.">
        <title>The Global Catalogue of Microorganisms (GCM) 10K type strain sequencing project: providing services to taxonomists for standard genome sequencing and annotation.</title>
        <authorList>
            <consortium name="The Broad Institute Genomics Platform"/>
            <consortium name="The Broad Institute Genome Sequencing Center for Infectious Disease"/>
            <person name="Wu L."/>
            <person name="Ma J."/>
        </authorList>
    </citation>
    <scope>NUCLEOTIDE SEQUENCE [LARGE SCALE GENOMIC DNA]</scope>
    <source>
        <strain evidence="3">CCUG 60214</strain>
    </source>
</reference>
<organism evidence="2 3">
    <name type="scientific">Saccharothrix hoggarensis</name>
    <dbReference type="NCBI Taxonomy" id="913853"/>
    <lineage>
        <taxon>Bacteria</taxon>
        <taxon>Bacillati</taxon>
        <taxon>Actinomycetota</taxon>
        <taxon>Actinomycetes</taxon>
        <taxon>Pseudonocardiales</taxon>
        <taxon>Pseudonocardiaceae</taxon>
        <taxon>Saccharothrix</taxon>
    </lineage>
</organism>
<feature type="region of interest" description="Disordered" evidence="1">
    <location>
        <begin position="81"/>
        <end position="115"/>
    </location>
</feature>
<evidence type="ECO:0000313" key="3">
    <source>
        <dbReference type="Proteomes" id="UP001597168"/>
    </source>
</evidence>
<proteinExistence type="predicted"/>
<dbReference type="RefSeq" id="WP_380726606.1">
    <property type="nucleotide sequence ID" value="NZ_JBHTLK010000162.1"/>
</dbReference>
<dbReference type="Pfam" id="PF14428">
    <property type="entry name" value="DddA-like"/>
    <property type="match status" value="1"/>
</dbReference>
<evidence type="ECO:0000313" key="2">
    <source>
        <dbReference type="EMBL" id="MFD1150482.1"/>
    </source>
</evidence>
<evidence type="ECO:0000256" key="1">
    <source>
        <dbReference type="SAM" id="MobiDB-lite"/>
    </source>
</evidence>